<name>A0A0K2VEJ8_LEPSM</name>
<protein>
    <submittedName>
        <fullName evidence="1">Uncharacterized protein</fullName>
    </submittedName>
</protein>
<sequence length="38" mass="4298">MTYAIVSIVDVGHFGRPEQPSFITIQTLLFNINIKGNY</sequence>
<organism evidence="1">
    <name type="scientific">Lepeophtheirus salmonis</name>
    <name type="common">Salmon louse</name>
    <name type="synonym">Caligus salmonis</name>
    <dbReference type="NCBI Taxonomy" id="72036"/>
    <lineage>
        <taxon>Eukaryota</taxon>
        <taxon>Metazoa</taxon>
        <taxon>Ecdysozoa</taxon>
        <taxon>Arthropoda</taxon>
        <taxon>Crustacea</taxon>
        <taxon>Multicrustacea</taxon>
        <taxon>Hexanauplia</taxon>
        <taxon>Copepoda</taxon>
        <taxon>Siphonostomatoida</taxon>
        <taxon>Caligidae</taxon>
        <taxon>Lepeophtheirus</taxon>
    </lineage>
</organism>
<dbReference type="EMBL" id="HACA01031444">
    <property type="protein sequence ID" value="CDW48805.1"/>
    <property type="molecule type" value="Transcribed_RNA"/>
</dbReference>
<proteinExistence type="predicted"/>
<accession>A0A0K2VEJ8</accession>
<evidence type="ECO:0000313" key="1">
    <source>
        <dbReference type="EMBL" id="CDW48805.1"/>
    </source>
</evidence>
<reference evidence="1" key="1">
    <citation type="submission" date="2014-05" db="EMBL/GenBank/DDBJ databases">
        <authorList>
            <person name="Chronopoulou M."/>
        </authorList>
    </citation>
    <scope>NUCLEOTIDE SEQUENCE</scope>
    <source>
        <tissue evidence="1">Whole organism</tissue>
    </source>
</reference>
<dbReference type="AlphaFoldDB" id="A0A0K2VEJ8"/>
<feature type="non-terminal residue" evidence="1">
    <location>
        <position position="38"/>
    </location>
</feature>